<organism evidence="4 5">
    <name type="scientific">Faecalibacterium prausnitzii</name>
    <dbReference type="NCBI Taxonomy" id="853"/>
    <lineage>
        <taxon>Bacteria</taxon>
        <taxon>Bacillati</taxon>
        <taxon>Bacillota</taxon>
        <taxon>Clostridia</taxon>
        <taxon>Eubacteriales</taxon>
        <taxon>Oscillospiraceae</taxon>
        <taxon>Faecalibacterium</taxon>
    </lineage>
</organism>
<comment type="caution">
    <text evidence="4">The sequence shown here is derived from an EMBL/GenBank/DDBJ whole genome shotgun (WGS) entry which is preliminary data.</text>
</comment>
<feature type="signal peptide" evidence="2">
    <location>
        <begin position="1"/>
        <end position="25"/>
    </location>
</feature>
<dbReference type="Gene3D" id="3.40.50.1110">
    <property type="entry name" value="SGNH hydrolase"/>
    <property type="match status" value="1"/>
</dbReference>
<evidence type="ECO:0000256" key="2">
    <source>
        <dbReference type="SAM" id="SignalP"/>
    </source>
</evidence>
<dbReference type="Pfam" id="PF13472">
    <property type="entry name" value="Lipase_GDSL_2"/>
    <property type="match status" value="1"/>
</dbReference>
<feature type="compositionally biased region" description="Low complexity" evidence="1">
    <location>
        <begin position="57"/>
        <end position="71"/>
    </location>
</feature>
<feature type="compositionally biased region" description="Low complexity" evidence="1">
    <location>
        <begin position="32"/>
        <end position="43"/>
    </location>
</feature>
<accession>A0A3E2W5Z0</accession>
<evidence type="ECO:0000313" key="5">
    <source>
        <dbReference type="Proteomes" id="UP000260733"/>
    </source>
</evidence>
<protein>
    <submittedName>
        <fullName evidence="4">Lipase</fullName>
    </submittedName>
</protein>
<feature type="compositionally biased region" description="Acidic residues" evidence="1">
    <location>
        <begin position="44"/>
        <end position="56"/>
    </location>
</feature>
<gene>
    <name evidence="4" type="ORF">DW855_07720</name>
</gene>
<dbReference type="AlphaFoldDB" id="A0A3E2W5Z0"/>
<feature type="chain" id="PRO_5017559565" evidence="2">
    <location>
        <begin position="26"/>
        <end position="352"/>
    </location>
</feature>
<feature type="region of interest" description="Disordered" evidence="1">
    <location>
        <begin position="29"/>
        <end position="71"/>
    </location>
</feature>
<dbReference type="Proteomes" id="UP000260733">
    <property type="component" value="Unassembled WGS sequence"/>
</dbReference>
<dbReference type="InterPro" id="IPR013830">
    <property type="entry name" value="SGNH_hydro"/>
</dbReference>
<dbReference type="RefSeq" id="WP_117554209.1">
    <property type="nucleotide sequence ID" value="NZ_QVFB01000010.1"/>
</dbReference>
<dbReference type="EMBL" id="QVFB01000010">
    <property type="protein sequence ID" value="RGC19303.1"/>
    <property type="molecule type" value="Genomic_DNA"/>
</dbReference>
<keyword evidence="2" id="KW-0732">Signal</keyword>
<name>A0A3E2W5Z0_9FIRM</name>
<feature type="domain" description="SGNH hydrolase-type esterase" evidence="3">
    <location>
        <begin position="77"/>
        <end position="340"/>
    </location>
</feature>
<sequence>MKHPRFTAWLCSAAALVLLAVPAFAQQPDALPPEQTAPAAQEQPAEEAAPDAEAPTEEAAQPTAEAPAADPQRTYVALGDSIVSGVGLPDFKYTEAAIGIDAAPNFEGYPEQCYVSLVGKGLGLDRQHAINLGLPGLTTGDLADMLHTGAMPQMNQQAGTYYVYPQMLDYLKRADVISVQIGSNDALVPALVALGNATNWKSEQLVATMVSGVLREPSFENLQRLNSDLSRLRLTKEEKQATTQLLLGGGTDAICEQAYQEAAVHMPQVVAELRALNPDAQIILLGYTNPVPLLPEWTQLFRRLNALSKSLAAQNENVTYVPIPFAMTATDAHPTVSGHKYIANRILRAIKK</sequence>
<dbReference type="InterPro" id="IPR036514">
    <property type="entry name" value="SGNH_hydro_sf"/>
</dbReference>
<proteinExistence type="predicted"/>
<evidence type="ECO:0000259" key="3">
    <source>
        <dbReference type="Pfam" id="PF13472"/>
    </source>
</evidence>
<reference evidence="4 5" key="1">
    <citation type="submission" date="2018-08" db="EMBL/GenBank/DDBJ databases">
        <title>A genome reference for cultivated species of the human gut microbiota.</title>
        <authorList>
            <person name="Zou Y."/>
            <person name="Xue W."/>
            <person name="Luo G."/>
        </authorList>
    </citation>
    <scope>NUCLEOTIDE SEQUENCE [LARGE SCALE GENOMIC DNA]</scope>
    <source>
        <strain evidence="4 5">AM37-13AC</strain>
    </source>
</reference>
<evidence type="ECO:0000256" key="1">
    <source>
        <dbReference type="SAM" id="MobiDB-lite"/>
    </source>
</evidence>
<dbReference type="SUPFAM" id="SSF52266">
    <property type="entry name" value="SGNH hydrolase"/>
    <property type="match status" value="1"/>
</dbReference>
<evidence type="ECO:0000313" key="4">
    <source>
        <dbReference type="EMBL" id="RGC19303.1"/>
    </source>
</evidence>